<dbReference type="Pfam" id="PF15595">
    <property type="entry name" value="Imm51"/>
    <property type="match status" value="1"/>
</dbReference>
<dbReference type="Proteomes" id="UP001596203">
    <property type="component" value="Unassembled WGS sequence"/>
</dbReference>
<proteinExistence type="predicted"/>
<reference evidence="2" key="1">
    <citation type="journal article" date="2019" name="Int. J. Syst. Evol. Microbiol.">
        <title>The Global Catalogue of Microorganisms (GCM) 10K type strain sequencing project: providing services to taxonomists for standard genome sequencing and annotation.</title>
        <authorList>
            <consortium name="The Broad Institute Genomics Platform"/>
            <consortium name="The Broad Institute Genome Sequencing Center for Infectious Disease"/>
            <person name="Wu L."/>
            <person name="Ma J."/>
        </authorList>
    </citation>
    <scope>NUCLEOTIDE SEQUENCE [LARGE SCALE GENOMIC DNA]</scope>
    <source>
        <strain evidence="2">ZS-35-S2</strain>
    </source>
</reference>
<keyword evidence="2" id="KW-1185">Reference proteome</keyword>
<name>A0ABW1KJY0_9ACTN</name>
<evidence type="ECO:0000313" key="2">
    <source>
        <dbReference type="Proteomes" id="UP001596203"/>
    </source>
</evidence>
<sequence length="112" mass="12097">MDPIRVAEIEPGEYSLCLVAGTTDVDDLIVELGHEPNGEFWAGIAELLVMTEASALAGGFSPDPEGGAFYAYSNDRGVLNDLANRLRLVATDGNRLRQLMDFADANGFEFDD</sequence>
<organism evidence="1 2">
    <name type="scientific">Plantactinospora solaniradicis</name>
    <dbReference type="NCBI Taxonomy" id="1723736"/>
    <lineage>
        <taxon>Bacteria</taxon>
        <taxon>Bacillati</taxon>
        <taxon>Actinomycetota</taxon>
        <taxon>Actinomycetes</taxon>
        <taxon>Micromonosporales</taxon>
        <taxon>Micromonosporaceae</taxon>
        <taxon>Plantactinospora</taxon>
    </lineage>
</organism>
<accession>A0ABW1KJY0</accession>
<dbReference type="InterPro" id="IPR028956">
    <property type="entry name" value="Imm51"/>
</dbReference>
<dbReference type="RefSeq" id="WP_377431234.1">
    <property type="nucleotide sequence ID" value="NZ_JBHSPR010000054.1"/>
</dbReference>
<gene>
    <name evidence="1" type="ORF">ACFP2T_38835</name>
</gene>
<dbReference type="EMBL" id="JBHSPR010000054">
    <property type="protein sequence ID" value="MFC6022106.1"/>
    <property type="molecule type" value="Genomic_DNA"/>
</dbReference>
<protein>
    <submittedName>
        <fullName evidence="1">Imm51 family immunity protein</fullName>
    </submittedName>
</protein>
<evidence type="ECO:0000313" key="1">
    <source>
        <dbReference type="EMBL" id="MFC6022106.1"/>
    </source>
</evidence>
<comment type="caution">
    <text evidence="1">The sequence shown here is derived from an EMBL/GenBank/DDBJ whole genome shotgun (WGS) entry which is preliminary data.</text>
</comment>